<evidence type="ECO:0000259" key="2">
    <source>
        <dbReference type="Pfam" id="PF02350"/>
    </source>
</evidence>
<keyword evidence="4" id="KW-1185">Reference proteome</keyword>
<dbReference type="InterPro" id="IPR029767">
    <property type="entry name" value="WecB-like"/>
</dbReference>
<dbReference type="PANTHER" id="PTHR43174:SF1">
    <property type="entry name" value="UDP-N-ACETYLGLUCOSAMINE 2-EPIMERASE"/>
    <property type="match status" value="1"/>
</dbReference>
<dbReference type="Pfam" id="PF02350">
    <property type="entry name" value="Epimerase_2"/>
    <property type="match status" value="1"/>
</dbReference>
<gene>
    <name evidence="3" type="ordered locus">MICA_1024</name>
</gene>
<dbReference type="CDD" id="cd03786">
    <property type="entry name" value="GTB_UDP-GlcNAc_2-Epimerase"/>
    <property type="match status" value="1"/>
</dbReference>
<accession>G2KLX5</accession>
<dbReference type="STRING" id="856793.MICA_1024"/>
<dbReference type="KEGG" id="mai:MICA_1024"/>
<dbReference type="OrthoDB" id="9803238at2"/>
<evidence type="ECO:0000313" key="3">
    <source>
        <dbReference type="EMBL" id="AEP09354.1"/>
    </source>
</evidence>
<proteinExistence type="inferred from homology"/>
<dbReference type="SUPFAM" id="SSF53756">
    <property type="entry name" value="UDP-Glycosyltransferase/glycogen phosphorylase"/>
    <property type="match status" value="1"/>
</dbReference>
<keyword evidence="1 3" id="KW-0413">Isomerase</keyword>
<dbReference type="HOGENOM" id="CLU_041674_0_1_5"/>
<name>G2KLX5_MICAA</name>
<dbReference type="Gene3D" id="3.40.50.2000">
    <property type="entry name" value="Glycogen Phosphorylase B"/>
    <property type="match status" value="2"/>
</dbReference>
<protein>
    <submittedName>
        <fullName evidence="3">UDP-N-acetylglucosamine 2-epimerase</fullName>
        <ecNumber evidence="3">5.1.3.14</ecNumber>
    </submittedName>
</protein>
<organism evidence="3 4">
    <name type="scientific">Micavibrio aeruginosavorus (strain ARL-13)</name>
    <dbReference type="NCBI Taxonomy" id="856793"/>
    <lineage>
        <taxon>Bacteria</taxon>
        <taxon>Pseudomonadati</taxon>
        <taxon>Bdellovibrionota</taxon>
        <taxon>Bdellovibrionia</taxon>
        <taxon>Bdellovibrionales</taxon>
        <taxon>Pseudobdellovibrionaceae</taxon>
        <taxon>Micavibrio</taxon>
    </lineage>
</organism>
<comment type="similarity">
    <text evidence="1">Belongs to the UDP-N-acetylglucosamine 2-epimerase family.</text>
</comment>
<reference evidence="3 4" key="1">
    <citation type="journal article" date="2011" name="BMC Genomics">
        <title>Genomic insights into an obligate epibiotic bacterial predator: Micavibrio aeruginosavorus ARL-13.</title>
        <authorList>
            <person name="Wang Z."/>
            <person name="Kadouri D."/>
            <person name="Wu M."/>
        </authorList>
    </citation>
    <scope>NUCLEOTIDE SEQUENCE [LARGE SCALE GENOMIC DNA]</scope>
    <source>
        <strain evidence="3 4">ARL-13</strain>
    </source>
</reference>
<dbReference type="InterPro" id="IPR003331">
    <property type="entry name" value="UDP_GlcNAc_Epimerase_2_dom"/>
</dbReference>
<dbReference type="RefSeq" id="WP_014102577.1">
    <property type="nucleotide sequence ID" value="NC_016026.1"/>
</dbReference>
<evidence type="ECO:0000256" key="1">
    <source>
        <dbReference type="RuleBase" id="RU003513"/>
    </source>
</evidence>
<dbReference type="eggNOG" id="COG0381">
    <property type="taxonomic scope" value="Bacteria"/>
</dbReference>
<dbReference type="EMBL" id="CP002382">
    <property type="protein sequence ID" value="AEP09354.1"/>
    <property type="molecule type" value="Genomic_DNA"/>
</dbReference>
<dbReference type="EC" id="5.1.3.14" evidence="3"/>
<dbReference type="PANTHER" id="PTHR43174">
    <property type="entry name" value="UDP-N-ACETYLGLUCOSAMINE 2-EPIMERASE"/>
    <property type="match status" value="1"/>
</dbReference>
<dbReference type="GO" id="GO:0008761">
    <property type="term" value="F:UDP-N-acetylglucosamine 2-epimerase activity"/>
    <property type="evidence" value="ECO:0007669"/>
    <property type="project" value="UniProtKB-EC"/>
</dbReference>
<dbReference type="NCBIfam" id="TIGR00236">
    <property type="entry name" value="wecB"/>
    <property type="match status" value="1"/>
</dbReference>
<feature type="domain" description="UDP-N-acetylglucosamine 2-epimerase" evidence="2">
    <location>
        <begin position="23"/>
        <end position="353"/>
    </location>
</feature>
<evidence type="ECO:0000313" key="4">
    <source>
        <dbReference type="Proteomes" id="UP000009286"/>
    </source>
</evidence>
<dbReference type="Proteomes" id="UP000009286">
    <property type="component" value="Chromosome"/>
</dbReference>
<sequence>MKICTIVGARPQFIKAAVVSRALANVPSCVEIIIHTGQHYDPNMSDIFFDEMEIPKPAYNLGVGGGTHGQNTGRMIEGIEAIFLKEQPDFVLVYGDTDSTLAGALAAVKLHIPVAHVEAGLRSFNRKMPEEINRVLTDHASDILFVPTKTAKKNLLDEGISGEHVQIVGDVMLDAARFYGRKAEEESNILKRHSLHKSGYILATIHRAENTNDGDRMRSIFKGFSACNDEIILPIHPRTQKMISNLGLAVPGNVRVIDPVGYLDMVALEKNAMLIATDSGGVQKEAYFHEVPCITLRDETEWVELVDAGANILVGADSEKISVALSSKHCGDDVFSGELYGDGDAAGKIVSYLSAGL</sequence>
<dbReference type="AlphaFoldDB" id="G2KLX5"/>